<feature type="binding site" evidence="7">
    <location>
        <position position="134"/>
    </location>
    <ligand>
        <name>tRNA</name>
        <dbReference type="ChEBI" id="CHEBI:17843"/>
    </ligand>
</feature>
<dbReference type="InterPro" id="IPR018171">
    <property type="entry name" value="Pept_tRNA_hydro_CS"/>
</dbReference>
<evidence type="ECO:0000256" key="3">
    <source>
        <dbReference type="ARBA" id="ARBA00022801"/>
    </source>
</evidence>
<evidence type="ECO:0000256" key="2">
    <source>
        <dbReference type="ARBA" id="ARBA00022555"/>
    </source>
</evidence>
<dbReference type="Gene3D" id="3.40.50.1470">
    <property type="entry name" value="Peptidyl-tRNA hydrolase"/>
    <property type="match status" value="1"/>
</dbReference>
<comment type="function">
    <text evidence="7">Hydrolyzes ribosome-free peptidyl-tRNAs (with 1 or more amino acids incorporated), which drop off the ribosome during protein synthesis, or as a result of ribosome stalling.</text>
</comment>
<dbReference type="EMBL" id="CP022957">
    <property type="protein sequence ID" value="ASV29765.1"/>
    <property type="molecule type" value="Genomic_DNA"/>
</dbReference>
<dbReference type="InterPro" id="IPR001328">
    <property type="entry name" value="Pept_tRNA_hydro"/>
</dbReference>
<dbReference type="SUPFAM" id="SSF53178">
    <property type="entry name" value="Peptidyl-tRNA hydrolase-like"/>
    <property type="match status" value="1"/>
</dbReference>
<evidence type="ECO:0000256" key="9">
    <source>
        <dbReference type="RuleBase" id="RU004320"/>
    </source>
</evidence>
<evidence type="ECO:0000256" key="5">
    <source>
        <dbReference type="ARBA" id="ARBA00038063"/>
    </source>
</evidence>
<comment type="subunit">
    <text evidence="7">Monomer.</text>
</comment>
<reference evidence="10 11" key="1">
    <citation type="submission" date="2017-08" db="EMBL/GenBank/DDBJ databases">
        <title>The complete genome sequence of Maribacter sp. B1, isolated from deep-sea sediment.</title>
        <authorList>
            <person name="Wu Y.-H."/>
            <person name="Cheng H."/>
            <person name="Xu X.-W."/>
        </authorList>
    </citation>
    <scope>NUCLEOTIDE SEQUENCE [LARGE SCALE GENOMIC DNA]</scope>
    <source>
        <strain evidence="10 11">B1</strain>
    </source>
</reference>
<organism evidence="10 11">
    <name type="scientific">Maribacter cobaltidurans</name>
    <dbReference type="NCBI Taxonomy" id="1178778"/>
    <lineage>
        <taxon>Bacteria</taxon>
        <taxon>Pseudomonadati</taxon>
        <taxon>Bacteroidota</taxon>
        <taxon>Flavobacteriia</taxon>
        <taxon>Flavobacteriales</taxon>
        <taxon>Flavobacteriaceae</taxon>
        <taxon>Maribacter</taxon>
    </lineage>
</organism>
<evidence type="ECO:0000256" key="1">
    <source>
        <dbReference type="ARBA" id="ARBA00013260"/>
    </source>
</evidence>
<dbReference type="EC" id="3.1.1.29" evidence="1 7"/>
<evidence type="ECO:0000256" key="6">
    <source>
        <dbReference type="ARBA" id="ARBA00050038"/>
    </source>
</evidence>
<dbReference type="PROSITE" id="PS01195">
    <property type="entry name" value="PEPT_TRNA_HYDROL_1"/>
    <property type="match status" value="1"/>
</dbReference>
<feature type="binding site" evidence="7">
    <location>
        <position position="88"/>
    </location>
    <ligand>
        <name>tRNA</name>
        <dbReference type="ChEBI" id="CHEBI:17843"/>
    </ligand>
</feature>
<accession>A0A223V2Y6</accession>
<dbReference type="GO" id="GO:0004045">
    <property type="term" value="F:peptidyl-tRNA hydrolase activity"/>
    <property type="evidence" value="ECO:0007669"/>
    <property type="project" value="UniProtKB-UniRule"/>
</dbReference>
<keyword evidence="3 7" id="KW-0378">Hydrolase</keyword>
<dbReference type="PANTHER" id="PTHR17224">
    <property type="entry name" value="PEPTIDYL-TRNA HYDROLASE"/>
    <property type="match status" value="1"/>
</dbReference>
<keyword evidence="2 7" id="KW-0820">tRNA-binding</keyword>
<evidence type="ECO:0000256" key="8">
    <source>
        <dbReference type="RuleBase" id="RU000673"/>
    </source>
</evidence>
<comment type="catalytic activity">
    <reaction evidence="7 8">
        <text>an N-acyl-L-alpha-aminoacyl-tRNA + H2O = an N-acyl-L-amino acid + a tRNA + H(+)</text>
        <dbReference type="Rhea" id="RHEA:54448"/>
        <dbReference type="Rhea" id="RHEA-COMP:10123"/>
        <dbReference type="Rhea" id="RHEA-COMP:13883"/>
        <dbReference type="ChEBI" id="CHEBI:15377"/>
        <dbReference type="ChEBI" id="CHEBI:15378"/>
        <dbReference type="ChEBI" id="CHEBI:59874"/>
        <dbReference type="ChEBI" id="CHEBI:78442"/>
        <dbReference type="ChEBI" id="CHEBI:138191"/>
        <dbReference type="EC" id="3.1.1.29"/>
    </reaction>
</comment>
<dbReference type="AlphaFoldDB" id="A0A223V2Y6"/>
<dbReference type="HAMAP" id="MF_00083">
    <property type="entry name" value="Pept_tRNA_hydro_bact"/>
    <property type="match status" value="1"/>
</dbReference>
<protein>
    <recommendedName>
        <fullName evidence="6 7">Peptidyl-tRNA hydrolase</fullName>
        <shortName evidence="7">Pth</shortName>
        <ecNumber evidence="1 7">3.1.1.29</ecNumber>
    </recommendedName>
</protein>
<dbReference type="InterPro" id="IPR036416">
    <property type="entry name" value="Pept_tRNA_hydro_sf"/>
</dbReference>
<dbReference type="OrthoDB" id="9800507at2"/>
<dbReference type="FunFam" id="3.40.50.1470:FF:000001">
    <property type="entry name" value="Peptidyl-tRNA hydrolase"/>
    <property type="match status" value="1"/>
</dbReference>
<feature type="site" description="Discriminates between blocked and unblocked aminoacyl-tRNA" evidence="7">
    <location>
        <position position="32"/>
    </location>
</feature>
<name>A0A223V2Y6_9FLAO</name>
<comment type="subcellular location">
    <subcellularLocation>
        <location evidence="7">Cytoplasm</location>
    </subcellularLocation>
</comment>
<dbReference type="RefSeq" id="WP_094996388.1">
    <property type="nucleotide sequence ID" value="NZ_BMJL01000009.1"/>
</dbReference>
<dbReference type="PROSITE" id="PS01196">
    <property type="entry name" value="PEPT_TRNA_HYDROL_2"/>
    <property type="match status" value="1"/>
</dbReference>
<evidence type="ECO:0000313" key="11">
    <source>
        <dbReference type="Proteomes" id="UP000215244"/>
    </source>
</evidence>
<feature type="binding site" evidence="7">
    <location>
        <position position="86"/>
    </location>
    <ligand>
        <name>tRNA</name>
        <dbReference type="ChEBI" id="CHEBI:17843"/>
    </ligand>
</feature>
<keyword evidence="11" id="KW-1185">Reference proteome</keyword>
<keyword evidence="7" id="KW-0963">Cytoplasm</keyword>
<proteinExistence type="inferred from homology"/>
<comment type="similarity">
    <text evidence="5 7 9">Belongs to the PTH family.</text>
</comment>
<evidence type="ECO:0000313" key="10">
    <source>
        <dbReference type="EMBL" id="ASV29765.1"/>
    </source>
</evidence>
<gene>
    <name evidence="7" type="primary">pth</name>
    <name evidence="10" type="ORF">CJ263_05770</name>
</gene>
<dbReference type="Proteomes" id="UP000215244">
    <property type="component" value="Chromosome"/>
</dbReference>
<feature type="active site" description="Proton acceptor" evidence="7">
    <location>
        <position position="42"/>
    </location>
</feature>
<feature type="site" description="Stabilizes the basic form of H active site to accept a proton" evidence="7">
    <location>
        <position position="113"/>
    </location>
</feature>
<dbReference type="CDD" id="cd00462">
    <property type="entry name" value="PTH"/>
    <property type="match status" value="1"/>
</dbReference>
<dbReference type="KEGG" id="marb:CJ263_05770"/>
<evidence type="ECO:0000256" key="7">
    <source>
        <dbReference type="HAMAP-Rule" id="MF_00083"/>
    </source>
</evidence>
<dbReference type="GO" id="GO:0005737">
    <property type="term" value="C:cytoplasm"/>
    <property type="evidence" value="ECO:0007669"/>
    <property type="project" value="UniProtKB-SubCell"/>
</dbReference>
<feature type="binding site" evidence="7">
    <location>
        <position position="37"/>
    </location>
    <ligand>
        <name>tRNA</name>
        <dbReference type="ChEBI" id="CHEBI:17843"/>
    </ligand>
</feature>
<sequence>MYRFLKKLMGIEPPLFANIDTMKKYLIVGLGNIGEEYAETRHNIGFKILDALANEKELHFETQKLGDVALYKLKGRSILCLKPSTYMNLSGKALRYWMEKEKIPLENILVITDDINLSFGTIRLKTKGSDGGHNGLKDIQHVLQTTHYNRFRFGVGADFGKGRQVEYVLGQWNDEENSKMKERMGKSVALIDSFVLSGVARTMNQFNGV</sequence>
<dbReference type="GO" id="GO:0072344">
    <property type="term" value="P:rescue of stalled ribosome"/>
    <property type="evidence" value="ECO:0007669"/>
    <property type="project" value="UniProtKB-UniRule"/>
</dbReference>
<dbReference type="GO" id="GO:0000049">
    <property type="term" value="F:tRNA binding"/>
    <property type="evidence" value="ECO:0007669"/>
    <property type="project" value="UniProtKB-UniRule"/>
</dbReference>
<dbReference type="Pfam" id="PF01195">
    <property type="entry name" value="Pept_tRNA_hydro"/>
    <property type="match status" value="1"/>
</dbReference>
<dbReference type="PANTHER" id="PTHR17224:SF1">
    <property type="entry name" value="PEPTIDYL-TRNA HYDROLASE"/>
    <property type="match status" value="1"/>
</dbReference>
<dbReference type="GO" id="GO:0006515">
    <property type="term" value="P:protein quality control for misfolded or incompletely synthesized proteins"/>
    <property type="evidence" value="ECO:0007669"/>
    <property type="project" value="UniProtKB-UniRule"/>
</dbReference>
<keyword evidence="4 7" id="KW-0694">RNA-binding</keyword>
<comment type="function">
    <text evidence="7">Catalyzes the release of premature peptidyl moieties from peptidyl-tRNA molecules trapped in stalled 50S ribosomal subunits, and thus maintains levels of free tRNAs and 50S ribosomes.</text>
</comment>
<dbReference type="NCBIfam" id="TIGR00447">
    <property type="entry name" value="pth"/>
    <property type="match status" value="1"/>
</dbReference>
<evidence type="ECO:0000256" key="4">
    <source>
        <dbReference type="ARBA" id="ARBA00022884"/>
    </source>
</evidence>